<dbReference type="PROSITE" id="PS50054">
    <property type="entry name" value="TYR_PHOSPHATASE_DUAL"/>
    <property type="match status" value="1"/>
</dbReference>
<feature type="domain" description="Tyrosine specific protein phosphatases" evidence="2">
    <location>
        <begin position="268"/>
        <end position="329"/>
    </location>
</feature>
<evidence type="ECO:0000259" key="1">
    <source>
        <dbReference type="PROSITE" id="PS50054"/>
    </source>
</evidence>
<dbReference type="PANTHER" id="PTHR46381:SF2">
    <property type="entry name" value="MAP KINASE PHOSPHATASE"/>
    <property type="match status" value="1"/>
</dbReference>
<dbReference type="Gene3D" id="3.90.190.10">
    <property type="entry name" value="Protein tyrosine phosphatase superfamily"/>
    <property type="match status" value="1"/>
</dbReference>
<evidence type="ECO:0000259" key="2">
    <source>
        <dbReference type="PROSITE" id="PS50056"/>
    </source>
</evidence>
<dbReference type="PANTHER" id="PTHR46381">
    <property type="entry name" value="MKPA PROTEIN"/>
    <property type="match status" value="1"/>
</dbReference>
<name>A0ABR2K979_9EUKA</name>
<proteinExistence type="predicted"/>
<accession>A0ABR2K979</accession>
<dbReference type="EMBL" id="JAPFFF010000006">
    <property type="protein sequence ID" value="KAK8887373.1"/>
    <property type="molecule type" value="Genomic_DNA"/>
</dbReference>
<dbReference type="Pfam" id="PF00782">
    <property type="entry name" value="DSPc"/>
    <property type="match status" value="1"/>
</dbReference>
<feature type="domain" description="Tyrosine-protein phosphatase" evidence="1">
    <location>
        <begin position="211"/>
        <end position="351"/>
    </location>
</feature>
<organism evidence="3 4">
    <name type="scientific">Tritrichomonas musculus</name>
    <dbReference type="NCBI Taxonomy" id="1915356"/>
    <lineage>
        <taxon>Eukaryota</taxon>
        <taxon>Metamonada</taxon>
        <taxon>Parabasalia</taxon>
        <taxon>Tritrichomonadida</taxon>
        <taxon>Tritrichomonadidae</taxon>
        <taxon>Tritrichomonas</taxon>
    </lineage>
</organism>
<sequence>MLFCDSFSILQPTDPITGTGFLGLSLWPVTSQPIRSSLKSLSVSQLSGPNFTNELSQNSVLAVFSFIMKCDEFFISNDAKPFDFPIDSFRDCYDPFGFEHPIALSKNQGFCFILTGKKAPVLSRARCISLQQVVTARPLKAGSIFNIQPLFDLFPPLSQMSIRFPIVAPPHSRTTFFPTKSSDVKMARVSKSRKQGILWQKADKIQRWRLDLTQVTDSIFVGSSTVAQNGELLKRKEITHIINCASQLIAAAPGFEVLNIPMVDGGDENILSHIWKTTTFIINAISKGGRVLVNCIEGVSRSCSVIIAYLMLTENLDYMTAYKIVRKQRRCCSPHPKFMTQLMQLAEILGVTNTKSCPFSKDKIIPFEVIERRNIIIPLPKYDNSIESKPTSSGLIINFQNSSSLSKISNRSTGGTLLLKVGTDSKIQFVQCARETSKFIAELLKIESIIEEKIKNETERTIFSSPNWIEVNNFMFADADQASIYVSFEKKSKSITALIGKDVNLSEDIHKLVKQCCEAHNLSYNESFTIIDSRRIESQKNHVRFSEK</sequence>
<reference evidence="3 4" key="1">
    <citation type="submission" date="2024-04" db="EMBL/GenBank/DDBJ databases">
        <title>Tritrichomonas musculus Genome.</title>
        <authorList>
            <person name="Alves-Ferreira E."/>
            <person name="Grigg M."/>
            <person name="Lorenzi H."/>
            <person name="Galac M."/>
        </authorList>
    </citation>
    <scope>NUCLEOTIDE SEQUENCE [LARGE SCALE GENOMIC DNA]</scope>
    <source>
        <strain evidence="3 4">EAF2021</strain>
    </source>
</reference>
<comment type="caution">
    <text evidence="3">The sequence shown here is derived from an EMBL/GenBank/DDBJ whole genome shotgun (WGS) entry which is preliminary data.</text>
</comment>
<protein>
    <submittedName>
        <fullName evidence="3">Protein-tyrosine-phosphatase mkp1</fullName>
    </submittedName>
</protein>
<evidence type="ECO:0000313" key="3">
    <source>
        <dbReference type="EMBL" id="KAK8887373.1"/>
    </source>
</evidence>
<gene>
    <name evidence="3" type="ORF">M9Y10_038413</name>
</gene>
<dbReference type="InterPro" id="IPR000340">
    <property type="entry name" value="Dual-sp_phosphatase_cat-dom"/>
</dbReference>
<dbReference type="InterPro" id="IPR000387">
    <property type="entry name" value="Tyr_Pase_dom"/>
</dbReference>
<dbReference type="PROSITE" id="PS50056">
    <property type="entry name" value="TYR_PHOSPHATASE_2"/>
    <property type="match status" value="1"/>
</dbReference>
<dbReference type="InterPro" id="IPR029021">
    <property type="entry name" value="Prot-tyrosine_phosphatase-like"/>
</dbReference>
<dbReference type="CDD" id="cd14498">
    <property type="entry name" value="DSP"/>
    <property type="match status" value="1"/>
</dbReference>
<dbReference type="SUPFAM" id="SSF52799">
    <property type="entry name" value="(Phosphotyrosine protein) phosphatases II"/>
    <property type="match status" value="1"/>
</dbReference>
<evidence type="ECO:0000313" key="4">
    <source>
        <dbReference type="Proteomes" id="UP001470230"/>
    </source>
</evidence>
<keyword evidence="4" id="KW-1185">Reference proteome</keyword>
<dbReference type="SMART" id="SM00195">
    <property type="entry name" value="DSPc"/>
    <property type="match status" value="1"/>
</dbReference>
<dbReference type="InterPro" id="IPR020422">
    <property type="entry name" value="TYR_PHOSPHATASE_DUAL_dom"/>
</dbReference>
<dbReference type="Proteomes" id="UP001470230">
    <property type="component" value="Unassembled WGS sequence"/>
</dbReference>